<comment type="caution">
    <text evidence="1">The sequence shown here is derived from an EMBL/GenBank/DDBJ whole genome shotgun (WGS) entry which is preliminary data.</text>
</comment>
<gene>
    <name evidence="1" type="ORF">GCM10011425_07100</name>
</gene>
<reference evidence="1" key="2">
    <citation type="submission" date="2020-09" db="EMBL/GenBank/DDBJ databases">
        <authorList>
            <person name="Sun Q."/>
            <person name="Sedlacek I."/>
        </authorList>
    </citation>
    <scope>NUCLEOTIDE SEQUENCE</scope>
    <source>
        <strain evidence="1">CCM 8711</strain>
    </source>
</reference>
<organism evidence="1 2">
    <name type="scientific">Mucilaginibacter galii</name>
    <dbReference type="NCBI Taxonomy" id="2005073"/>
    <lineage>
        <taxon>Bacteria</taxon>
        <taxon>Pseudomonadati</taxon>
        <taxon>Bacteroidota</taxon>
        <taxon>Sphingobacteriia</taxon>
        <taxon>Sphingobacteriales</taxon>
        <taxon>Sphingobacteriaceae</taxon>
        <taxon>Mucilaginibacter</taxon>
    </lineage>
</organism>
<dbReference type="Proteomes" id="UP000662074">
    <property type="component" value="Unassembled WGS sequence"/>
</dbReference>
<reference evidence="1" key="1">
    <citation type="journal article" date="2014" name="Int. J. Syst. Evol. Microbiol.">
        <title>Complete genome sequence of Corynebacterium casei LMG S-19264T (=DSM 44701T), isolated from a smear-ripened cheese.</title>
        <authorList>
            <consortium name="US DOE Joint Genome Institute (JGI-PGF)"/>
            <person name="Walter F."/>
            <person name="Albersmeier A."/>
            <person name="Kalinowski J."/>
            <person name="Ruckert C."/>
        </authorList>
    </citation>
    <scope>NUCLEOTIDE SEQUENCE</scope>
    <source>
        <strain evidence="1">CCM 8711</strain>
    </source>
</reference>
<dbReference type="EMBL" id="BMDO01000001">
    <property type="protein sequence ID" value="GGI49498.1"/>
    <property type="molecule type" value="Genomic_DNA"/>
</dbReference>
<evidence type="ECO:0000313" key="2">
    <source>
        <dbReference type="Proteomes" id="UP000662074"/>
    </source>
</evidence>
<proteinExistence type="predicted"/>
<dbReference type="AlphaFoldDB" id="A0A917J6A0"/>
<keyword evidence="2" id="KW-1185">Reference proteome</keyword>
<name>A0A917J6A0_9SPHI</name>
<evidence type="ECO:0000313" key="1">
    <source>
        <dbReference type="EMBL" id="GGI49498.1"/>
    </source>
</evidence>
<protein>
    <submittedName>
        <fullName evidence="1">Uncharacterized protein</fullName>
    </submittedName>
</protein>
<sequence>MNFMSRDYNSQRKKIRGWKRRVEHLNWWGEQIKKPYTKYFITESGSHSYERYTVSPFYRLIKRQPPLWFYKLIIAKLITAYDNWQQTFDDLGIPYDLQLWIYDPAFIRSEIICYKMEEASERKQFNWEASENKPFPYSKLASKFYDLDEFEWLLADDENICFEDDFEDVDFTAEDLLEEGYVKKEQNNGGIYYAKRLGDIWIGRRKSKSTDATKYVLQEYYPAP</sequence>
<accession>A0A917J6A0</accession>